<dbReference type="InterPro" id="IPR036714">
    <property type="entry name" value="SDH_sf"/>
</dbReference>
<dbReference type="GO" id="GO:0005739">
    <property type="term" value="C:mitochondrion"/>
    <property type="evidence" value="ECO:0007669"/>
    <property type="project" value="TreeGrafter"/>
</dbReference>
<protein>
    <recommendedName>
        <fullName evidence="5">Succinate dehydrogenase assembly factor 2, mitochondrial</fullName>
    </recommendedName>
</protein>
<keyword evidence="2" id="KW-0143">Chaperone</keyword>
<dbReference type="PANTHER" id="PTHR12469:SF2">
    <property type="entry name" value="SUCCINATE DEHYDROGENASE ASSEMBLY FACTOR 2, MITOCHONDRIAL"/>
    <property type="match status" value="1"/>
</dbReference>
<dbReference type="Proteomes" id="UP000282087">
    <property type="component" value="Unassembled WGS sequence"/>
</dbReference>
<dbReference type="Pfam" id="PF03937">
    <property type="entry name" value="Sdh5"/>
    <property type="match status" value="1"/>
</dbReference>
<name>A0A3M6VW75_9STRA</name>
<dbReference type="FunFam" id="1.10.150.250:FF:000004">
    <property type="entry name" value="Succinate dehydrogenase assembly factor 2, mitochondrial"/>
    <property type="match status" value="1"/>
</dbReference>
<dbReference type="OrthoDB" id="284292at2759"/>
<dbReference type="AlphaFoldDB" id="A0A3M6VW75"/>
<dbReference type="GO" id="GO:0006121">
    <property type="term" value="P:mitochondrial electron transport, succinate to ubiquinone"/>
    <property type="evidence" value="ECO:0007669"/>
    <property type="project" value="TreeGrafter"/>
</dbReference>
<evidence type="ECO:0000313" key="4">
    <source>
        <dbReference type="Proteomes" id="UP000282087"/>
    </source>
</evidence>
<organism evidence="3 4">
    <name type="scientific">Peronospora effusa</name>
    <dbReference type="NCBI Taxonomy" id="542832"/>
    <lineage>
        <taxon>Eukaryota</taxon>
        <taxon>Sar</taxon>
        <taxon>Stramenopiles</taxon>
        <taxon>Oomycota</taxon>
        <taxon>Peronosporomycetes</taxon>
        <taxon>Peronosporales</taxon>
        <taxon>Peronosporaceae</taxon>
        <taxon>Peronospora</taxon>
    </lineage>
</organism>
<gene>
    <name evidence="3" type="ORF">DD238_000381</name>
</gene>
<reference evidence="3 4" key="1">
    <citation type="submission" date="2018-06" db="EMBL/GenBank/DDBJ databases">
        <title>Comparative genomics of downy mildews reveals potential adaptations to biotrophy.</title>
        <authorList>
            <person name="Fletcher K."/>
            <person name="Klosterman S.J."/>
            <person name="Derevnina L."/>
            <person name="Martin F."/>
            <person name="Koike S."/>
            <person name="Reyes Chin-Wo S."/>
            <person name="Mou B."/>
            <person name="Michelmore R."/>
        </authorList>
    </citation>
    <scope>NUCLEOTIDE SEQUENCE [LARGE SCALE GENOMIC DNA]</scope>
    <source>
        <strain evidence="3 4">R14</strain>
    </source>
</reference>
<dbReference type="SUPFAM" id="SSF109910">
    <property type="entry name" value="YgfY-like"/>
    <property type="match status" value="1"/>
</dbReference>
<dbReference type="Gene3D" id="1.10.150.250">
    <property type="entry name" value="Flavinator of succinate dehydrogenase"/>
    <property type="match status" value="1"/>
</dbReference>
<evidence type="ECO:0000256" key="2">
    <source>
        <dbReference type="ARBA" id="ARBA00023186"/>
    </source>
</evidence>
<dbReference type="PANTHER" id="PTHR12469">
    <property type="entry name" value="PROTEIN EMI5 HOMOLOG, MITOCHONDRIAL"/>
    <property type="match status" value="1"/>
</dbReference>
<comment type="caution">
    <text evidence="3">The sequence shown here is derived from an EMBL/GenBank/DDBJ whole genome shotgun (WGS) entry which is preliminary data.</text>
</comment>
<evidence type="ECO:0000256" key="1">
    <source>
        <dbReference type="ARBA" id="ARBA00023128"/>
    </source>
</evidence>
<dbReference type="EMBL" id="QLLG01000001">
    <property type="protein sequence ID" value="RMX70476.1"/>
    <property type="molecule type" value="Genomic_DNA"/>
</dbReference>
<evidence type="ECO:0008006" key="5">
    <source>
        <dbReference type="Google" id="ProtNLM"/>
    </source>
</evidence>
<evidence type="ECO:0000313" key="3">
    <source>
        <dbReference type="EMBL" id="RMX70476.1"/>
    </source>
</evidence>
<dbReference type="InterPro" id="IPR005631">
    <property type="entry name" value="SDH"/>
</dbReference>
<dbReference type="GO" id="GO:0006099">
    <property type="term" value="P:tricarboxylic acid cycle"/>
    <property type="evidence" value="ECO:0007669"/>
    <property type="project" value="TreeGrafter"/>
</dbReference>
<sequence>MNVARTRIVAATRGCFHLPTFQRSLSTNTDVDNNAFVHSMSKEQAKKALERSAAIRADHFAVKSDFPVSSQGEHQVNADEANRKRIIYRSKQRGWLEVDLLLGRWAGQNVMQLSRDELQQYEDILNEETIDIFNYISGKNDVPERLNTPMMKRLQAYCLSSPLGKASIEGFEQNKKYMSN</sequence>
<dbReference type="STRING" id="542832.A0A3M6VW75"/>
<dbReference type="VEuPathDB" id="FungiDB:DD237_006225"/>
<accession>A0A3M6VW75</accession>
<proteinExistence type="predicted"/>
<keyword evidence="4" id="KW-1185">Reference proteome</keyword>
<keyword evidence="1" id="KW-0496">Mitochondrion</keyword>
<dbReference type="GO" id="GO:0034553">
    <property type="term" value="P:mitochondrial respiratory chain complex II assembly"/>
    <property type="evidence" value="ECO:0007669"/>
    <property type="project" value="TreeGrafter"/>
</dbReference>